<evidence type="ECO:0000259" key="2">
    <source>
        <dbReference type="Pfam" id="PF00087"/>
    </source>
</evidence>
<feature type="domain" description="Snake toxin/toxin-like" evidence="2">
    <location>
        <begin position="20"/>
        <end position="88"/>
    </location>
</feature>
<keyword evidence="4" id="KW-1185">Reference proteome</keyword>
<reference evidence="3" key="3">
    <citation type="submission" date="2025-09" db="UniProtKB">
        <authorList>
            <consortium name="Ensembl"/>
        </authorList>
    </citation>
    <scope>IDENTIFICATION</scope>
</reference>
<feature type="signal peptide" evidence="1">
    <location>
        <begin position="1"/>
        <end position="19"/>
    </location>
</feature>
<reference evidence="3 4" key="1">
    <citation type="submission" date="2020-06" db="EMBL/GenBank/DDBJ databases">
        <authorList>
            <consortium name="Wellcome Sanger Institute Data Sharing"/>
        </authorList>
    </citation>
    <scope>NUCLEOTIDE SEQUENCE [LARGE SCALE GENOMIC DNA]</scope>
</reference>
<dbReference type="Proteomes" id="UP000694580">
    <property type="component" value="Chromosome 3"/>
</dbReference>
<dbReference type="SUPFAM" id="SSF57302">
    <property type="entry name" value="Snake toxin-like"/>
    <property type="match status" value="1"/>
</dbReference>
<gene>
    <name evidence="3" type="primary">si:ch211-113d22.2</name>
</gene>
<dbReference type="GeneTree" id="ENSGT00390000010398"/>
<dbReference type="Pfam" id="PF00087">
    <property type="entry name" value="Toxin_TOLIP"/>
    <property type="match status" value="1"/>
</dbReference>
<feature type="chain" id="PRO_5044295628" description="Snake toxin/toxin-like domain-containing protein" evidence="1">
    <location>
        <begin position="20"/>
        <end position="126"/>
    </location>
</feature>
<dbReference type="GO" id="GO:0098552">
    <property type="term" value="C:side of membrane"/>
    <property type="evidence" value="ECO:0007669"/>
    <property type="project" value="UniProtKB-KW"/>
</dbReference>
<dbReference type="InterPro" id="IPR035076">
    <property type="entry name" value="Toxin/TOLIP"/>
</dbReference>
<protein>
    <recommendedName>
        <fullName evidence="2">Snake toxin/toxin-like domain-containing protein</fullName>
    </recommendedName>
</protein>
<name>A0AAY4AGY6_9TELE</name>
<evidence type="ECO:0000313" key="3">
    <source>
        <dbReference type="Ensembl" id="ENSDCDP00010008203.1"/>
    </source>
</evidence>
<sequence>MKVLLVALLLLSIAANTRALKCHTCVAPNMEDCNRQGSMMCPQSTDACSTITGPGTVVKSCSHKAFCDKVHLSNSGVKTECCFSDDCNGPHHAHSHSDHHNGAGAVASSASLLLGALAFRMAIGVL</sequence>
<dbReference type="CDD" id="cd23553">
    <property type="entry name" value="TFP_LU_ECD_Ly6PGE"/>
    <property type="match status" value="1"/>
</dbReference>
<evidence type="ECO:0000313" key="4">
    <source>
        <dbReference type="Proteomes" id="UP000694580"/>
    </source>
</evidence>
<keyword evidence="1" id="KW-0732">Signal</keyword>
<dbReference type="Gene3D" id="2.10.60.10">
    <property type="entry name" value="CD59"/>
    <property type="match status" value="1"/>
</dbReference>
<reference evidence="3" key="2">
    <citation type="submission" date="2025-08" db="UniProtKB">
        <authorList>
            <consortium name="Ensembl"/>
        </authorList>
    </citation>
    <scope>IDENTIFICATION</scope>
</reference>
<organism evidence="3 4">
    <name type="scientific">Denticeps clupeoides</name>
    <name type="common">denticle herring</name>
    <dbReference type="NCBI Taxonomy" id="299321"/>
    <lineage>
        <taxon>Eukaryota</taxon>
        <taxon>Metazoa</taxon>
        <taxon>Chordata</taxon>
        <taxon>Craniata</taxon>
        <taxon>Vertebrata</taxon>
        <taxon>Euteleostomi</taxon>
        <taxon>Actinopterygii</taxon>
        <taxon>Neopterygii</taxon>
        <taxon>Teleostei</taxon>
        <taxon>Clupei</taxon>
        <taxon>Clupeiformes</taxon>
        <taxon>Denticipitoidei</taxon>
        <taxon>Denticipitidae</taxon>
        <taxon>Denticeps</taxon>
    </lineage>
</organism>
<evidence type="ECO:0000256" key="1">
    <source>
        <dbReference type="SAM" id="SignalP"/>
    </source>
</evidence>
<dbReference type="InterPro" id="IPR045860">
    <property type="entry name" value="Snake_toxin-like_sf"/>
</dbReference>
<accession>A0AAY4AGY6</accession>
<proteinExistence type="predicted"/>
<dbReference type="Ensembl" id="ENSDCDT00010008629.1">
    <property type="protein sequence ID" value="ENSDCDP00010008203.1"/>
    <property type="gene ID" value="ENSDCDG00010003717.1"/>
</dbReference>
<dbReference type="AlphaFoldDB" id="A0AAY4AGY6"/>